<dbReference type="EnsemblBacteria" id="ABY36884">
    <property type="protein sequence ID" value="ABY36884"/>
    <property type="gene ID" value="Caur_3706"/>
</dbReference>
<accession>A9WB91</accession>
<evidence type="ECO:0000313" key="2">
    <source>
        <dbReference type="Proteomes" id="UP000002008"/>
    </source>
</evidence>
<dbReference type="eggNOG" id="ENOG502ZGAB">
    <property type="taxonomic scope" value="Bacteria"/>
</dbReference>
<evidence type="ECO:0000313" key="1">
    <source>
        <dbReference type="EMBL" id="ABY36884.1"/>
    </source>
</evidence>
<protein>
    <submittedName>
        <fullName evidence="1">Uncharacterized protein</fullName>
    </submittedName>
</protein>
<dbReference type="PATRIC" id="fig|324602.8.peg.4156"/>
<reference evidence="2" key="1">
    <citation type="journal article" date="2011" name="BMC Genomics">
        <title>Complete genome sequence of the filamentous anoxygenic phototrophic bacterium Chloroflexus aurantiacus.</title>
        <authorList>
            <person name="Tang K.H."/>
            <person name="Barry K."/>
            <person name="Chertkov O."/>
            <person name="Dalin E."/>
            <person name="Han C.S."/>
            <person name="Hauser L.J."/>
            <person name="Honchak B.M."/>
            <person name="Karbach L.E."/>
            <person name="Land M.L."/>
            <person name="Lapidus A."/>
            <person name="Larimer F.W."/>
            <person name="Mikhailova N."/>
            <person name="Pitluck S."/>
            <person name="Pierson B.K."/>
            <person name="Blankenship R.E."/>
        </authorList>
    </citation>
    <scope>NUCLEOTIDE SEQUENCE [LARGE SCALE GENOMIC DNA]</scope>
    <source>
        <strain evidence="2">ATCC 29366 / DSM 635 / J-10-fl</strain>
    </source>
</reference>
<proteinExistence type="predicted"/>
<dbReference type="EMBL" id="CP000909">
    <property type="protein sequence ID" value="ABY36884.1"/>
    <property type="molecule type" value="Genomic_DNA"/>
</dbReference>
<dbReference type="KEGG" id="cau:Caur_3706"/>
<name>A9WB91_CHLAA</name>
<dbReference type="AlphaFoldDB" id="A9WB91"/>
<keyword evidence="2" id="KW-1185">Reference proteome</keyword>
<organism evidence="1 2">
    <name type="scientific">Chloroflexus aurantiacus (strain ATCC 29366 / DSM 635 / J-10-fl)</name>
    <dbReference type="NCBI Taxonomy" id="324602"/>
    <lineage>
        <taxon>Bacteria</taxon>
        <taxon>Bacillati</taxon>
        <taxon>Chloroflexota</taxon>
        <taxon>Chloroflexia</taxon>
        <taxon>Chloroflexales</taxon>
        <taxon>Chloroflexineae</taxon>
        <taxon>Chloroflexaceae</taxon>
        <taxon>Chloroflexus</taxon>
    </lineage>
</organism>
<gene>
    <name evidence="1" type="ordered locus">Caur_3706</name>
</gene>
<sequence>MVIVTCFAWEAKDPYCLNTRSAIQETLNTHFPTWTGFLKRKPDYDLWFYLIAKKGVTTLAVKGPDISRRHKEYVYGIYLPEVIADVHEYLDLVFAGIGQVLAGFGVSADAVAQMKQECKAKLGLNAAS</sequence>
<dbReference type="HOGENOM" id="CLU_1955698_0_0_0"/>
<dbReference type="Proteomes" id="UP000002008">
    <property type="component" value="Chromosome"/>
</dbReference>
<dbReference type="InParanoid" id="A9WB91"/>